<evidence type="ECO:0000313" key="3">
    <source>
        <dbReference type="Proteomes" id="UP001443914"/>
    </source>
</evidence>
<dbReference type="Pfam" id="PF24758">
    <property type="entry name" value="LRR_At5g56370"/>
    <property type="match status" value="1"/>
</dbReference>
<dbReference type="InterPro" id="IPR055411">
    <property type="entry name" value="LRR_FXL15/At3g58940/PEG3-like"/>
</dbReference>
<evidence type="ECO:0000313" key="2">
    <source>
        <dbReference type="EMBL" id="KAK9739976.1"/>
    </source>
</evidence>
<feature type="domain" description="F-box" evidence="1">
    <location>
        <begin position="30"/>
        <end position="79"/>
    </location>
</feature>
<dbReference type="Proteomes" id="UP001443914">
    <property type="component" value="Unassembled WGS sequence"/>
</dbReference>
<dbReference type="SUPFAM" id="SSF81383">
    <property type="entry name" value="F-box domain"/>
    <property type="match status" value="1"/>
</dbReference>
<dbReference type="PANTHER" id="PTHR32212">
    <property type="entry name" value="CYCLIN-LIKE F-BOX"/>
    <property type="match status" value="1"/>
</dbReference>
<dbReference type="EMBL" id="JBDFQZ010000003">
    <property type="protein sequence ID" value="KAK9739976.1"/>
    <property type="molecule type" value="Genomic_DNA"/>
</dbReference>
<accession>A0AAW1M397</accession>
<dbReference type="PANTHER" id="PTHR32212:SF234">
    <property type="entry name" value="F-BOX_LRR-REPEAT PROTEIN 13-LIKE"/>
    <property type="match status" value="1"/>
</dbReference>
<name>A0AAW1M397_SAPOF</name>
<dbReference type="InterPro" id="IPR036047">
    <property type="entry name" value="F-box-like_dom_sf"/>
</dbReference>
<organism evidence="2 3">
    <name type="scientific">Saponaria officinalis</name>
    <name type="common">Common soapwort</name>
    <name type="synonym">Lychnis saponaria</name>
    <dbReference type="NCBI Taxonomy" id="3572"/>
    <lineage>
        <taxon>Eukaryota</taxon>
        <taxon>Viridiplantae</taxon>
        <taxon>Streptophyta</taxon>
        <taxon>Embryophyta</taxon>
        <taxon>Tracheophyta</taxon>
        <taxon>Spermatophyta</taxon>
        <taxon>Magnoliopsida</taxon>
        <taxon>eudicotyledons</taxon>
        <taxon>Gunneridae</taxon>
        <taxon>Pentapetalae</taxon>
        <taxon>Caryophyllales</taxon>
        <taxon>Caryophyllaceae</taxon>
        <taxon>Caryophylleae</taxon>
        <taxon>Saponaria</taxon>
    </lineage>
</organism>
<keyword evidence="3" id="KW-1185">Reference proteome</keyword>
<comment type="caution">
    <text evidence="2">The sequence shown here is derived from an EMBL/GenBank/DDBJ whole genome shotgun (WGS) entry which is preliminary data.</text>
</comment>
<gene>
    <name evidence="2" type="ORF">RND81_03G001500</name>
</gene>
<dbReference type="AlphaFoldDB" id="A0AAW1M397"/>
<evidence type="ECO:0000259" key="1">
    <source>
        <dbReference type="PROSITE" id="PS50181"/>
    </source>
</evidence>
<dbReference type="PROSITE" id="PS50181">
    <property type="entry name" value="FBOX"/>
    <property type="match status" value="1"/>
</dbReference>
<sequence>MASSPPSLKKLKKNTDTTIAGTEGNSILKTDRLSKLPSEIVREIISRLEVKEAIKTSVLSKKYHFLWREITRIRIFQDNFVRYNTLVGLLVAPKISEFQMTFELQRPTLVMPQEDFTLNKWVGLLNSKHVEHLCVIKTHDGSLRMSSFPHSTYRIATLVSLTLAWPTKMTLPKDIYLPSLKTLKHVIEQYRKWGKLSTLIKSCPRLEDLILKVFVSKDTKHEVWKLGCCNQHLKTMHMSGSVDNVSSRKKIILTLEVPSLERIVIHLNRKR</sequence>
<dbReference type="Pfam" id="PF00646">
    <property type="entry name" value="F-box"/>
    <property type="match status" value="1"/>
</dbReference>
<reference evidence="2" key="1">
    <citation type="submission" date="2024-03" db="EMBL/GenBank/DDBJ databases">
        <title>WGS assembly of Saponaria officinalis var. Norfolk2.</title>
        <authorList>
            <person name="Jenkins J."/>
            <person name="Shu S."/>
            <person name="Grimwood J."/>
            <person name="Barry K."/>
            <person name="Goodstein D."/>
            <person name="Schmutz J."/>
            <person name="Leebens-Mack J."/>
            <person name="Osbourn A."/>
        </authorList>
    </citation>
    <scope>NUCLEOTIDE SEQUENCE [LARGE SCALE GENOMIC DNA]</scope>
    <source>
        <strain evidence="2">JIC</strain>
    </source>
</reference>
<protein>
    <recommendedName>
        <fullName evidence="1">F-box domain-containing protein</fullName>
    </recommendedName>
</protein>
<proteinExistence type="predicted"/>
<dbReference type="InterPro" id="IPR001810">
    <property type="entry name" value="F-box_dom"/>
</dbReference>